<feature type="compositionally biased region" description="Low complexity" evidence="1">
    <location>
        <begin position="734"/>
        <end position="764"/>
    </location>
</feature>
<dbReference type="EMBL" id="PNGV01000001">
    <property type="protein sequence ID" value="PMC43323.1"/>
    <property type="molecule type" value="Genomic_DNA"/>
</dbReference>
<protein>
    <submittedName>
        <fullName evidence="3">Uncharacterized protein</fullName>
    </submittedName>
</protein>
<name>A0A2N6RZ71_9BIFI</name>
<evidence type="ECO:0000256" key="1">
    <source>
        <dbReference type="SAM" id="MobiDB-lite"/>
    </source>
</evidence>
<keyword evidence="2" id="KW-0472">Membrane</keyword>
<reference evidence="3 4" key="1">
    <citation type="submission" date="2017-09" db="EMBL/GenBank/DDBJ databases">
        <title>Bacterial strain isolated from the female urinary microbiota.</title>
        <authorList>
            <person name="Thomas-White K."/>
            <person name="Kumar N."/>
            <person name="Forster S."/>
            <person name="Putonti C."/>
            <person name="Lawley T."/>
            <person name="Wolfe A.J."/>
        </authorList>
    </citation>
    <scope>NUCLEOTIDE SEQUENCE [LARGE SCALE GENOMIC DNA]</scope>
    <source>
        <strain evidence="3 4">UMB1686</strain>
    </source>
</reference>
<keyword evidence="2" id="KW-0812">Transmembrane</keyword>
<proteinExistence type="predicted"/>
<dbReference type="RefSeq" id="WP_102695001.1">
    <property type="nucleotide sequence ID" value="NZ_JAKNCL010000003.1"/>
</dbReference>
<feature type="compositionally biased region" description="Basic and acidic residues" evidence="1">
    <location>
        <begin position="712"/>
        <end position="726"/>
    </location>
</feature>
<keyword evidence="4" id="KW-1185">Reference proteome</keyword>
<dbReference type="AlphaFoldDB" id="A0A2N6RZ71"/>
<feature type="transmembrane region" description="Helical" evidence="2">
    <location>
        <begin position="31"/>
        <end position="56"/>
    </location>
</feature>
<feature type="transmembrane region" description="Helical" evidence="2">
    <location>
        <begin position="771"/>
        <end position="796"/>
    </location>
</feature>
<gene>
    <name evidence="3" type="ORF">CJ216_04485</name>
</gene>
<sequence length="806" mass="88985">MKQQNREGFAEQKHSLWGKAKMSFNKLIKRLLARVIAGICISAFFFMSIVAVLLPINASYAQTKNISVTTENHVKTQNINTDRNLRIRHISVMPNQRTVRSKGKYMFTKRPVLLVVTVDGIDASTLKRIHKVYVNIGRYKVANSKAELAKTEVLSSLVNFRYQLRPNPVGVVKVELKSCGIYDLRDVSVRIASVAIRPHRIWGGSNANKKNENKASSITRVAKSSTNKMNFKEPILNIPALAVNISDSTQSSNMLDSARFVVIDNTEPRLKVIYDNNTVYGGKYFKANRSARVIIDDDSFAFSYLLRDSLPIATVKANGKQVINLTAQQFKNDSLHPNIWYADISFNKDASWEAKYAAQDLSGNFSSSRSDNFVIDTRIPTVSITGVSNGGAYSRGVKPTVVISDNYLNPKSVKCWLHRVRGGQNVNPASAKFSNNSAKVQYEAFYSGPNDDDIYQLQWSAKDVVNHEIHGSMQFSINSSGSTFRLDSSTAAMNNKQLQHAKDVRIEEVNASSLAHPAKVSVVQDGVERNLNKNDFSVSVSTDRGWPRLTYTIFQRNFADNANYRVLINSVDKAGNHSSNERVAGESNGALRASSASLRFTVDNLAPLATAFDIRKNSVYKTEKDGKLVRISAKDNMALKLVSFNVDGKAKHIWRGKSANKPVLSLKMKPDGAAHDVLVKAVDYAGNITELRYNNVKVVQISHSLKKISALEKKKNGGKKDDKNDDVASSQVQDSNNTNNANKADSNGVSNDDLSSDLNDKNTSGRSSSNLLVVLAYVGIIVVALLCVALGAGIIYKKHKSSKEDD</sequence>
<dbReference type="Proteomes" id="UP000235771">
    <property type="component" value="Unassembled WGS sequence"/>
</dbReference>
<keyword evidence="2" id="KW-1133">Transmembrane helix</keyword>
<organism evidence="3 4">
    <name type="scientific">Gardnerella greenwoodii</name>
    <dbReference type="NCBI Taxonomy" id="2914925"/>
    <lineage>
        <taxon>Bacteria</taxon>
        <taxon>Bacillati</taxon>
        <taxon>Actinomycetota</taxon>
        <taxon>Actinomycetes</taxon>
        <taxon>Bifidobacteriales</taxon>
        <taxon>Bifidobacteriaceae</taxon>
        <taxon>Gardnerella</taxon>
    </lineage>
</organism>
<evidence type="ECO:0000313" key="4">
    <source>
        <dbReference type="Proteomes" id="UP000235771"/>
    </source>
</evidence>
<comment type="caution">
    <text evidence="3">The sequence shown here is derived from an EMBL/GenBank/DDBJ whole genome shotgun (WGS) entry which is preliminary data.</text>
</comment>
<dbReference type="GeneID" id="98326885"/>
<feature type="region of interest" description="Disordered" evidence="1">
    <location>
        <begin position="712"/>
        <end position="765"/>
    </location>
</feature>
<evidence type="ECO:0000256" key="2">
    <source>
        <dbReference type="SAM" id="Phobius"/>
    </source>
</evidence>
<accession>A0A2N6RZ71</accession>
<evidence type="ECO:0000313" key="3">
    <source>
        <dbReference type="EMBL" id="PMC43323.1"/>
    </source>
</evidence>